<evidence type="ECO:0000313" key="3">
    <source>
        <dbReference type="Proteomes" id="UP000325466"/>
    </source>
</evidence>
<accession>A0A0F6VLG1</accession>
<dbReference type="CDD" id="cd07812">
    <property type="entry name" value="SRPBCC"/>
    <property type="match status" value="1"/>
</dbReference>
<evidence type="ECO:0000313" key="2">
    <source>
        <dbReference type="EMBL" id="UYF95887.1"/>
    </source>
</evidence>
<dbReference type="AlphaFoldDB" id="A0A059MLV2"/>
<gene>
    <name evidence="2" type="ORF">OCS65_09065</name>
    <name evidence="1" type="ORF">RAJCM14343_5601</name>
</gene>
<keyword evidence="3" id="KW-1185">Reference proteome</keyword>
<organism evidence="2 4">
    <name type="scientific">Rhodococcus aetherivorans</name>
    <dbReference type="NCBI Taxonomy" id="191292"/>
    <lineage>
        <taxon>Bacteria</taxon>
        <taxon>Bacillati</taxon>
        <taxon>Actinomycetota</taxon>
        <taxon>Actinomycetes</taxon>
        <taxon>Mycobacteriales</taxon>
        <taxon>Nocardiaceae</taxon>
        <taxon>Rhodococcus</taxon>
    </lineage>
</organism>
<accession>N1MH51</accession>
<dbReference type="RefSeq" id="WP_006946482.1">
    <property type="nucleotide sequence ID" value="NZ_BAAAYP010000009.1"/>
</dbReference>
<dbReference type="Gene3D" id="3.30.530.20">
    <property type="match status" value="1"/>
</dbReference>
<dbReference type="EMBL" id="BLAH01000197">
    <property type="protein sequence ID" value="GES40318.1"/>
    <property type="molecule type" value="Genomic_DNA"/>
</dbReference>
<dbReference type="InterPro" id="IPR023393">
    <property type="entry name" value="START-like_dom_sf"/>
</dbReference>
<dbReference type="Pfam" id="PF10604">
    <property type="entry name" value="Polyketide_cyc2"/>
    <property type="match status" value="1"/>
</dbReference>
<reference evidence="1" key="2">
    <citation type="submission" date="2019-10" db="EMBL/GenBank/DDBJ databases">
        <title>Draft genome sequence of Rhodococcus aetherivorans JCM 14343.</title>
        <authorList>
            <person name="Inoue D."/>
            <person name="Nakazawa M."/>
            <person name="Yamamoto N."/>
            <person name="Sei K."/>
            <person name="Ike M."/>
        </authorList>
    </citation>
    <scope>NUCLEOTIDE SEQUENCE</scope>
    <source>
        <strain evidence="1">JCM 14343</strain>
    </source>
</reference>
<name>A0A059MLV2_9NOCA</name>
<sequence>MSETAQRDTTATPQQVWDVLADGWSYAGWVVGASRIRAVDDAWPAVGSRIHHSVGVWPALLNDHTEVVESIPGRELKLRARAWPAGQAEITMRLHERPGGCRIEMAEKAAAGPAQFVPGAIQARLVLPRNVECLRRLMLMAEHATEPKGVGE</sequence>
<proteinExistence type="predicted"/>
<evidence type="ECO:0000313" key="1">
    <source>
        <dbReference type="EMBL" id="GES40318.1"/>
    </source>
</evidence>
<dbReference type="GeneID" id="83620564"/>
<evidence type="ECO:0000313" key="4">
    <source>
        <dbReference type="Proteomes" id="UP001163947"/>
    </source>
</evidence>
<dbReference type="Proteomes" id="UP001163947">
    <property type="component" value="Chromosome"/>
</dbReference>
<dbReference type="EMBL" id="CP106982">
    <property type="protein sequence ID" value="UYF95887.1"/>
    <property type="molecule type" value="Genomic_DNA"/>
</dbReference>
<dbReference type="KEGG" id="rav:AAT18_19655"/>
<reference evidence="2" key="3">
    <citation type="submission" date="2022-09" db="EMBL/GenBank/DDBJ databases">
        <title>The genome sequence of Rhodococcus aetherivorans N1.</title>
        <authorList>
            <person name="Jiang W."/>
        </authorList>
    </citation>
    <scope>NUCLEOTIDE SEQUENCE</scope>
    <source>
        <strain evidence="2">N1</strain>
    </source>
</reference>
<accession>A0A059MLV2</accession>
<dbReference type="SUPFAM" id="SSF55961">
    <property type="entry name" value="Bet v1-like"/>
    <property type="match status" value="1"/>
</dbReference>
<protein>
    <submittedName>
        <fullName evidence="2">SRPBCC family protein</fullName>
    </submittedName>
</protein>
<dbReference type="Proteomes" id="UP000325466">
    <property type="component" value="Unassembled WGS sequence"/>
</dbReference>
<dbReference type="InterPro" id="IPR019587">
    <property type="entry name" value="Polyketide_cyclase/dehydratase"/>
</dbReference>
<reference evidence="1 3" key="1">
    <citation type="journal article" date="2018" name="Biodegradation">
        <title>1,4-Dioxane degradation characteristics of Rhodococcus aetherivorans JCM 14343.</title>
        <authorList>
            <person name="Inoue D."/>
            <person name="Tsunoda T."/>
            <person name="Yamamoto N."/>
            <person name="Ike M."/>
            <person name="Sei K."/>
        </authorList>
    </citation>
    <scope>NUCLEOTIDE SEQUENCE [LARGE SCALE GENOMIC DNA]</scope>
    <source>
        <strain evidence="1 3">JCM 14343</strain>
    </source>
</reference>